<proteinExistence type="predicted"/>
<gene>
    <name evidence="1" type="ORF">S01H4_42414</name>
</gene>
<accession>X1B646</accession>
<feature type="non-terminal residue" evidence="1">
    <location>
        <position position="203"/>
    </location>
</feature>
<dbReference type="AlphaFoldDB" id="X1B646"/>
<organism evidence="1">
    <name type="scientific">marine sediment metagenome</name>
    <dbReference type="NCBI Taxonomy" id="412755"/>
    <lineage>
        <taxon>unclassified sequences</taxon>
        <taxon>metagenomes</taxon>
        <taxon>ecological metagenomes</taxon>
    </lineage>
</organism>
<dbReference type="EMBL" id="BART01023288">
    <property type="protein sequence ID" value="GAG91214.1"/>
    <property type="molecule type" value="Genomic_DNA"/>
</dbReference>
<name>X1B646_9ZZZZ</name>
<comment type="caution">
    <text evidence="1">The sequence shown here is derived from an EMBL/GenBank/DDBJ whole genome shotgun (WGS) entry which is preliminary data.</text>
</comment>
<sequence length="203" mass="24076">MIESESIRPKNALLISPNLGHPLFLNIDNKLENQEFELKLLFVSNFDSSSHFEEYIKDSINLIPVLEYKWKLLEYLKKEEKKRLLKLEKEKKRNIWSRFKSIFSKGKKKKIEEKIPITGELTDSKGVKFDIIQSEKIKKLRPRAFRGDMIKPIVLKVETANFYEIDNPKFDNYYNPQNYLIKHEIYGSLSKYYTATLSFNLST</sequence>
<evidence type="ECO:0000313" key="1">
    <source>
        <dbReference type="EMBL" id="GAG91214.1"/>
    </source>
</evidence>
<reference evidence="1" key="1">
    <citation type="journal article" date="2014" name="Front. Microbiol.">
        <title>High frequency of phylogenetically diverse reductive dehalogenase-homologous genes in deep subseafloor sedimentary metagenomes.</title>
        <authorList>
            <person name="Kawai M."/>
            <person name="Futagami T."/>
            <person name="Toyoda A."/>
            <person name="Takaki Y."/>
            <person name="Nishi S."/>
            <person name="Hori S."/>
            <person name="Arai W."/>
            <person name="Tsubouchi T."/>
            <person name="Morono Y."/>
            <person name="Uchiyama I."/>
            <person name="Ito T."/>
            <person name="Fujiyama A."/>
            <person name="Inagaki F."/>
            <person name="Takami H."/>
        </authorList>
    </citation>
    <scope>NUCLEOTIDE SEQUENCE</scope>
    <source>
        <strain evidence="1">Expedition CK06-06</strain>
    </source>
</reference>
<protein>
    <submittedName>
        <fullName evidence="1">Uncharacterized protein</fullName>
    </submittedName>
</protein>